<name>A0A0B6YSC4_9EUPU</name>
<feature type="region of interest" description="Disordered" evidence="1">
    <location>
        <begin position="165"/>
        <end position="185"/>
    </location>
</feature>
<feature type="non-terminal residue" evidence="2">
    <location>
        <position position="1"/>
    </location>
</feature>
<protein>
    <submittedName>
        <fullName evidence="2">Uncharacterized protein</fullName>
    </submittedName>
</protein>
<feature type="region of interest" description="Disordered" evidence="1">
    <location>
        <begin position="33"/>
        <end position="73"/>
    </location>
</feature>
<evidence type="ECO:0000313" key="2">
    <source>
        <dbReference type="EMBL" id="CEK59128.1"/>
    </source>
</evidence>
<feature type="compositionally biased region" description="Polar residues" evidence="1">
    <location>
        <begin position="176"/>
        <end position="185"/>
    </location>
</feature>
<feature type="compositionally biased region" description="Low complexity" evidence="1">
    <location>
        <begin position="165"/>
        <end position="175"/>
    </location>
</feature>
<reference evidence="2" key="1">
    <citation type="submission" date="2014-12" db="EMBL/GenBank/DDBJ databases">
        <title>Insight into the proteome of Arion vulgaris.</title>
        <authorList>
            <person name="Aradska J."/>
            <person name="Bulat T."/>
            <person name="Smidak R."/>
            <person name="Sarate P."/>
            <person name="Gangsoo J."/>
            <person name="Sialana F."/>
            <person name="Bilban M."/>
            <person name="Lubec G."/>
        </authorList>
    </citation>
    <scope>NUCLEOTIDE SEQUENCE</scope>
    <source>
        <tissue evidence="2">Skin</tissue>
    </source>
</reference>
<feature type="region of interest" description="Disordered" evidence="1">
    <location>
        <begin position="198"/>
        <end position="223"/>
    </location>
</feature>
<dbReference type="AlphaFoldDB" id="A0A0B6YSC4"/>
<accession>A0A0B6YSC4</accession>
<feature type="compositionally biased region" description="Low complexity" evidence="1">
    <location>
        <begin position="45"/>
        <end position="68"/>
    </location>
</feature>
<sequence>LPLRNEKISLPMVTNLQKEDTVSWWTSSPTTKILDQETKSQRNMSTNEPTEKSTSSNNNEISETNEITSDTKEEIDDIVNDNMTLEGNKTKSSVAGSYRTSTKSHLRNTKTLTELNTETTNLVTKSAKETLDKDNNENINVDTGLSFSSRAVSTGFRMLQSSRCPTCNTNTNSSTEGQSSESKEVTNVNLYDLSTSNSLGLSTERLPSSKLLPSTSKTTEKISTTGTQIKSDNLTLSSLLYTTS</sequence>
<proteinExistence type="predicted"/>
<evidence type="ECO:0000256" key="1">
    <source>
        <dbReference type="SAM" id="MobiDB-lite"/>
    </source>
</evidence>
<dbReference type="EMBL" id="HACG01012263">
    <property type="protein sequence ID" value="CEK59128.1"/>
    <property type="molecule type" value="Transcribed_RNA"/>
</dbReference>
<organism evidence="2">
    <name type="scientific">Arion vulgaris</name>
    <dbReference type="NCBI Taxonomy" id="1028688"/>
    <lineage>
        <taxon>Eukaryota</taxon>
        <taxon>Metazoa</taxon>
        <taxon>Spiralia</taxon>
        <taxon>Lophotrochozoa</taxon>
        <taxon>Mollusca</taxon>
        <taxon>Gastropoda</taxon>
        <taxon>Heterobranchia</taxon>
        <taxon>Euthyneura</taxon>
        <taxon>Panpulmonata</taxon>
        <taxon>Eupulmonata</taxon>
        <taxon>Stylommatophora</taxon>
        <taxon>Helicina</taxon>
        <taxon>Arionoidea</taxon>
        <taxon>Arionidae</taxon>
        <taxon>Arion</taxon>
    </lineage>
</organism>
<feature type="non-terminal residue" evidence="2">
    <location>
        <position position="244"/>
    </location>
</feature>
<feature type="compositionally biased region" description="Low complexity" evidence="1">
    <location>
        <begin position="206"/>
        <end position="223"/>
    </location>
</feature>
<gene>
    <name evidence="2" type="primary">ORF35258</name>
</gene>